<name>A0ABR8C8X9_9CYAN</name>
<comment type="caution">
    <text evidence="1">The sequence shown here is derived from an EMBL/GenBank/DDBJ whole genome shotgun (WGS) entry which is preliminary data.</text>
</comment>
<organism evidence="1 2">
    <name type="scientific">Phormidium tenue FACHB-1050</name>
    <dbReference type="NCBI Taxonomy" id="2692857"/>
    <lineage>
        <taxon>Bacteria</taxon>
        <taxon>Bacillati</taxon>
        <taxon>Cyanobacteriota</taxon>
        <taxon>Cyanophyceae</taxon>
        <taxon>Oscillatoriophycideae</taxon>
        <taxon>Oscillatoriales</taxon>
        <taxon>Oscillatoriaceae</taxon>
        <taxon>Phormidium</taxon>
    </lineage>
</organism>
<dbReference type="RefSeq" id="WP_190577588.1">
    <property type="nucleotide sequence ID" value="NZ_CAWPQU010000078.1"/>
</dbReference>
<proteinExistence type="predicted"/>
<gene>
    <name evidence="1" type="ORF">H6G05_07560</name>
</gene>
<dbReference type="Proteomes" id="UP000618445">
    <property type="component" value="Unassembled WGS sequence"/>
</dbReference>
<dbReference type="EMBL" id="JACJQY010000008">
    <property type="protein sequence ID" value="MBD2316702.1"/>
    <property type="molecule type" value="Genomic_DNA"/>
</dbReference>
<sequence>MQIGFRVPADLTTALEKYLKQTGLEKTEYIVGLIRKDLGIAQTETLIEKVESHEIRIAKIEARLDVD</sequence>
<accession>A0ABR8C8X9</accession>
<protein>
    <submittedName>
        <fullName evidence="1">Uncharacterized protein</fullName>
    </submittedName>
</protein>
<evidence type="ECO:0000313" key="2">
    <source>
        <dbReference type="Proteomes" id="UP000618445"/>
    </source>
</evidence>
<reference evidence="1 2" key="1">
    <citation type="journal article" date="2020" name="ISME J.">
        <title>Comparative genomics reveals insights into cyanobacterial evolution and habitat adaptation.</title>
        <authorList>
            <person name="Chen M.Y."/>
            <person name="Teng W.K."/>
            <person name="Zhao L."/>
            <person name="Hu C.X."/>
            <person name="Zhou Y.K."/>
            <person name="Han B.P."/>
            <person name="Song L.R."/>
            <person name="Shu W.S."/>
        </authorList>
    </citation>
    <scope>NUCLEOTIDE SEQUENCE [LARGE SCALE GENOMIC DNA]</scope>
    <source>
        <strain evidence="1 2">FACHB-1050</strain>
    </source>
</reference>
<evidence type="ECO:0000313" key="1">
    <source>
        <dbReference type="EMBL" id="MBD2316702.1"/>
    </source>
</evidence>
<keyword evidence="2" id="KW-1185">Reference proteome</keyword>